<dbReference type="InterPro" id="IPR024712">
    <property type="entry name" value="Catalase_clade2"/>
</dbReference>
<dbReference type="InterPro" id="IPR018028">
    <property type="entry name" value="Catalase"/>
</dbReference>
<dbReference type="Gene3D" id="2.40.180.10">
    <property type="entry name" value="Catalase core domain"/>
    <property type="match status" value="1"/>
</dbReference>
<evidence type="ECO:0000259" key="16">
    <source>
        <dbReference type="SMART" id="SM01060"/>
    </source>
</evidence>
<dbReference type="Pfam" id="PF06628">
    <property type="entry name" value="Catalase-rel"/>
    <property type="match status" value="1"/>
</dbReference>
<dbReference type="Gene3D" id="1.20.1370.20">
    <property type="match status" value="1"/>
</dbReference>
<evidence type="ECO:0000313" key="17">
    <source>
        <dbReference type="EMBL" id="KKB13469.1"/>
    </source>
</evidence>
<protein>
    <recommendedName>
        <fullName evidence="3 10">Catalase</fullName>
        <ecNumber evidence="3 10">1.11.1.6</ecNumber>
    </recommendedName>
</protein>
<dbReference type="PANTHER" id="PTHR42821">
    <property type="entry name" value="CATALASE"/>
    <property type="match status" value="1"/>
</dbReference>
<reference evidence="17 18" key="1">
    <citation type="submission" date="2015-03" db="EMBL/GenBank/DDBJ databases">
        <authorList>
            <person name="Hassan Y.I."/>
            <person name="Lepp D."/>
            <person name="Li X.-Z."/>
            <person name="Zhou T."/>
        </authorList>
    </citation>
    <scope>NUCLEOTIDE SEQUENCE [LARGE SCALE GENOMIC DNA]</scope>
    <source>
        <strain evidence="17 18">BD-c194</strain>
    </source>
</reference>
<feature type="binding site" evidence="13">
    <location>
        <position position="408"/>
    </location>
    <ligand>
        <name>heme</name>
        <dbReference type="ChEBI" id="CHEBI:30413"/>
    </ligand>
</feature>
<comment type="catalytic activity">
    <reaction evidence="10 14">
        <text>2 H2O2 = O2 + 2 H2O</text>
        <dbReference type="Rhea" id="RHEA:20309"/>
        <dbReference type="ChEBI" id="CHEBI:15377"/>
        <dbReference type="ChEBI" id="CHEBI:15379"/>
        <dbReference type="ChEBI" id="CHEBI:16240"/>
        <dbReference type="EC" id="1.11.1.6"/>
    </reaction>
</comment>
<dbReference type="GO" id="GO:0006979">
    <property type="term" value="P:response to oxidative stress"/>
    <property type="evidence" value="ECO:0007669"/>
    <property type="project" value="InterPro"/>
</dbReference>
<dbReference type="Gene3D" id="3.40.50.880">
    <property type="match status" value="1"/>
</dbReference>
<dbReference type="InterPro" id="IPR020835">
    <property type="entry name" value="Catalase_sf"/>
</dbReference>
<evidence type="ECO:0000256" key="1">
    <source>
        <dbReference type="ARBA" id="ARBA00001971"/>
    </source>
</evidence>
<feature type="active site" evidence="11">
    <location>
        <position position="187"/>
    </location>
</feature>
<dbReference type="InterPro" id="IPR043156">
    <property type="entry name" value="Catalase_clade2_helical"/>
</dbReference>
<keyword evidence="7 10" id="KW-0560">Oxidoreductase</keyword>
<keyword evidence="9 10" id="KW-0376">Hydrogen peroxide</keyword>
<dbReference type="GO" id="GO:0020037">
    <property type="term" value="F:heme binding"/>
    <property type="evidence" value="ECO:0007669"/>
    <property type="project" value="UniProtKB-UniRule"/>
</dbReference>
<dbReference type="PIRSF" id="PIRSF038927">
    <property type="entry name" value="Catalase_clade2"/>
    <property type="match status" value="1"/>
</dbReference>
<proteinExistence type="inferred from homology"/>
<keyword evidence="18" id="KW-1185">Reference proteome</keyword>
<dbReference type="SUPFAM" id="SSF52317">
    <property type="entry name" value="Class I glutamine amidotransferase-like"/>
    <property type="match status" value="1"/>
</dbReference>
<dbReference type="InterPro" id="IPR041399">
    <property type="entry name" value="Catalase_large_C"/>
</dbReference>
<dbReference type="PROSITE" id="PS51402">
    <property type="entry name" value="CATALASE_3"/>
    <property type="match status" value="1"/>
</dbReference>
<dbReference type="GO" id="GO:0005829">
    <property type="term" value="C:cytosol"/>
    <property type="evidence" value="ECO:0007669"/>
    <property type="project" value="TreeGrafter"/>
</dbReference>
<evidence type="ECO:0000256" key="15">
    <source>
        <dbReference type="SAM" id="MobiDB-lite"/>
    </source>
</evidence>
<keyword evidence="4 10" id="KW-0575">Peroxidase</keyword>
<feature type="region of interest" description="Disordered" evidence="15">
    <location>
        <begin position="54"/>
        <end position="78"/>
    </location>
</feature>
<evidence type="ECO:0000256" key="4">
    <source>
        <dbReference type="ARBA" id="ARBA00022559"/>
    </source>
</evidence>
<dbReference type="CDD" id="cd03132">
    <property type="entry name" value="GATase1_catalase"/>
    <property type="match status" value="1"/>
</dbReference>
<keyword evidence="8 10" id="KW-0408">Iron</keyword>
<dbReference type="InterPro" id="IPR011614">
    <property type="entry name" value="Catalase_core"/>
</dbReference>
<dbReference type="InterPro" id="IPR029062">
    <property type="entry name" value="Class_I_gatase-like"/>
</dbReference>
<dbReference type="Proteomes" id="UP000033632">
    <property type="component" value="Unassembled WGS sequence"/>
</dbReference>
<dbReference type="PANTHER" id="PTHR42821:SF1">
    <property type="entry name" value="CATALASE-B"/>
    <property type="match status" value="1"/>
</dbReference>
<dbReference type="GO" id="GO:0004096">
    <property type="term" value="F:catalase activity"/>
    <property type="evidence" value="ECO:0007669"/>
    <property type="project" value="UniProtKB-UniRule"/>
</dbReference>
<evidence type="ECO:0000256" key="5">
    <source>
        <dbReference type="ARBA" id="ARBA00022617"/>
    </source>
</evidence>
<comment type="similarity">
    <text evidence="2">Belongs to the catalase family. HPII subfamily.</text>
</comment>
<dbReference type="InterPro" id="IPR024708">
    <property type="entry name" value="Catalase_AS"/>
</dbReference>
<dbReference type="GO" id="GO:0042744">
    <property type="term" value="P:hydrogen peroxide catabolic process"/>
    <property type="evidence" value="ECO:0007669"/>
    <property type="project" value="UniProtKB-UniRule"/>
</dbReference>
<feature type="active site" evidence="11">
    <location>
        <position position="114"/>
    </location>
</feature>
<dbReference type="PROSITE" id="PS00437">
    <property type="entry name" value="CATALASE_1"/>
    <property type="match status" value="1"/>
</dbReference>
<feature type="binding site" evidence="13">
    <location>
        <position position="397"/>
    </location>
    <ligand>
        <name>heme</name>
        <dbReference type="ChEBI" id="CHEBI:30413"/>
    </ligand>
</feature>
<dbReference type="InterPro" id="IPR002226">
    <property type="entry name" value="Catalase_haem_BS"/>
</dbReference>
<dbReference type="Pfam" id="PF00199">
    <property type="entry name" value="Catalase"/>
    <property type="match status" value="1"/>
</dbReference>
<comment type="function">
    <text evidence="10">Decomposes hydrogen peroxide into water and oxygen; serves to protect cells from the toxic effects of hydrogen peroxide.</text>
</comment>
<evidence type="ECO:0000313" key="18">
    <source>
        <dbReference type="Proteomes" id="UP000033632"/>
    </source>
</evidence>
<evidence type="ECO:0000256" key="8">
    <source>
        <dbReference type="ARBA" id="ARBA00023004"/>
    </source>
</evidence>
<dbReference type="PATRIC" id="fig|443610.3.peg.2806"/>
<dbReference type="SUPFAM" id="SSF56634">
    <property type="entry name" value="Heme-dependent catalase-like"/>
    <property type="match status" value="1"/>
</dbReference>
<feature type="domain" description="Catalase core" evidence="16">
    <location>
        <begin position="67"/>
        <end position="455"/>
    </location>
</feature>
<dbReference type="STRING" id="443610.VE25_01690"/>
<evidence type="ECO:0000256" key="13">
    <source>
        <dbReference type="PIRSR" id="PIRSR038927-3"/>
    </source>
</evidence>
<sequence>MSSEQFCSRVRWVLAQASLREARPHPAGGMEMAKAGRSDTAIHDLSIQRGEGGELHQVAEGDTPTTTTAFGTPVSDDQNSLKIGRRGPTLMEDFHFRDKMFHFDHERIPERVVHARGYGAHGYFENYESLADITRADLFQRPGERTQLFVRFSTVVGNKGSFDLARDVRGFAVKMYTKEGNWDLVGNNIPVFFIQDAVRFPDLVHSIKQEPDRAFPQATAAHDNFWDFISLMPESMHMIMWVMSDRAIPRSFRFMQGFGVHTFRFVNAKGKSTFVKFHWKPKLGLQSVVWNEAVKINGADPDFHRRDLWNAIKSGNFPEWELHVQLFDQEFADSFDFDVLDPTKIIPEEVLPTRPIGRMVLDRMPDNFFMDTEQVAFMTQNVPPGIDFSNDPLLQGRNFSYLDTQLKRLGSTNFSHLPVNALKCPMHHFQQDGHMAFRNPVGRANYQPNSWGEGPRESPERGHVAYPEDIEGQKLRVRPESFADHYSQARQFYISQTETEQNHIIGALTFEISKVETPAIRIRMVSHLLNIDEEMARKVATKLGIKEMPAPADAAVPTRMDLQPSPALSILRNGPDSIQGRKIGVLVTDGAELTLLRRLKELAMSEGATVEIVAPTVGGVVGSDGTSIEANHNIEGGPSVLFDAVVLLASEAEAAKLAGDAAALDFVMDAFTHCKFIGYVQGAMPLLEKTNMMAMMDEGVVAIDGEDSLARFLSTCRKLRLWEREPKTRVNQ</sequence>
<accession>A0A0F5FX89</accession>
<dbReference type="EC" id="1.11.1.6" evidence="3 10"/>
<feature type="binding site" evidence="13">
    <location>
        <position position="111"/>
    </location>
    <ligand>
        <name>heme</name>
        <dbReference type="ChEBI" id="CHEBI:30413"/>
    </ligand>
</feature>
<evidence type="ECO:0000256" key="3">
    <source>
        <dbReference type="ARBA" id="ARBA00012314"/>
    </source>
</evidence>
<evidence type="ECO:0000256" key="10">
    <source>
        <dbReference type="PIRNR" id="PIRNR038927"/>
    </source>
</evidence>
<feature type="binding site" description="axial binding residue" evidence="12">
    <location>
        <position position="401"/>
    </location>
    <ligand>
        <name>heme</name>
        <dbReference type="ChEBI" id="CHEBI:30413"/>
    </ligand>
    <ligandPart>
        <name>Fe</name>
        <dbReference type="ChEBI" id="CHEBI:18248"/>
    </ligandPart>
</feature>
<feature type="binding site" evidence="13">
    <location>
        <position position="200"/>
    </location>
    <ligand>
        <name>heme</name>
        <dbReference type="ChEBI" id="CHEBI:30413"/>
    </ligand>
</feature>
<evidence type="ECO:0000256" key="6">
    <source>
        <dbReference type="ARBA" id="ARBA00022723"/>
    </source>
</evidence>
<evidence type="ECO:0000256" key="14">
    <source>
        <dbReference type="RuleBase" id="RU000498"/>
    </source>
</evidence>
<evidence type="ECO:0000256" key="12">
    <source>
        <dbReference type="PIRSR" id="PIRSR038927-2"/>
    </source>
</evidence>
<evidence type="ECO:0000256" key="2">
    <source>
        <dbReference type="ARBA" id="ARBA00010660"/>
    </source>
</evidence>
<gene>
    <name evidence="17" type="ORF">VE25_01690</name>
</gene>
<evidence type="ECO:0000256" key="7">
    <source>
        <dbReference type="ARBA" id="ARBA00023002"/>
    </source>
</evidence>
<dbReference type="Pfam" id="PF18011">
    <property type="entry name" value="Catalase_C"/>
    <property type="match status" value="1"/>
</dbReference>
<dbReference type="GO" id="GO:0046872">
    <property type="term" value="F:metal ion binding"/>
    <property type="evidence" value="ECO:0007669"/>
    <property type="project" value="UniProtKB-KW"/>
</dbReference>
<name>A0A0F5FX89_9HYPH</name>
<dbReference type="AlphaFoldDB" id="A0A0F5FX89"/>
<dbReference type="EMBL" id="JZEX01000024">
    <property type="protein sequence ID" value="KKB13469.1"/>
    <property type="molecule type" value="Genomic_DNA"/>
</dbReference>
<organism evidence="17 18">
    <name type="scientific">Devosia geojensis</name>
    <dbReference type="NCBI Taxonomy" id="443610"/>
    <lineage>
        <taxon>Bacteria</taxon>
        <taxon>Pseudomonadati</taxon>
        <taxon>Pseudomonadota</taxon>
        <taxon>Alphaproteobacteria</taxon>
        <taxon>Hyphomicrobiales</taxon>
        <taxon>Devosiaceae</taxon>
        <taxon>Devosia</taxon>
    </lineage>
</organism>
<dbReference type="InterPro" id="IPR010582">
    <property type="entry name" value="Catalase_immune_responsive"/>
</dbReference>
<dbReference type="SMART" id="SM01060">
    <property type="entry name" value="Catalase"/>
    <property type="match status" value="1"/>
</dbReference>
<comment type="caution">
    <text evidence="17">The sequence shown here is derived from an EMBL/GenBank/DDBJ whole genome shotgun (WGS) entry which is preliminary data.</text>
</comment>
<evidence type="ECO:0000256" key="11">
    <source>
        <dbReference type="PIRSR" id="PIRSR038927-1"/>
    </source>
</evidence>
<dbReference type="PRINTS" id="PR00067">
    <property type="entry name" value="CATALASE"/>
</dbReference>
<keyword evidence="5 10" id="KW-0349">Heme</keyword>
<keyword evidence="6 10" id="KW-0479">Metal-binding</keyword>
<feature type="binding site" evidence="13">
    <location>
        <position position="151"/>
    </location>
    <ligand>
        <name>heme</name>
        <dbReference type="ChEBI" id="CHEBI:30413"/>
    </ligand>
</feature>
<comment type="cofactor">
    <cofactor evidence="1 10 12">
        <name>heme</name>
        <dbReference type="ChEBI" id="CHEBI:30413"/>
    </cofactor>
</comment>
<evidence type="ECO:0000256" key="9">
    <source>
        <dbReference type="ARBA" id="ARBA00023324"/>
    </source>
</evidence>
<dbReference type="PROSITE" id="PS00438">
    <property type="entry name" value="CATALASE_2"/>
    <property type="match status" value="1"/>
</dbReference>